<keyword evidence="3" id="KW-1185">Reference proteome</keyword>
<evidence type="ECO:0000256" key="1">
    <source>
        <dbReference type="SAM" id="MobiDB-lite"/>
    </source>
</evidence>
<sequence>MAVRHRLIKASPRSVWTVLEDGTRYADWVVGTSSSEPVRGHWPQLGSAIGYEIRLGPVTLHNETVVRRCVPGEVLELEAKAGPLGTARVAIEVHTWGDHSLVKVDEHPLRGAGGRVHNVAVEALIQIRHRAMLARLADLCEAEAAEQERRRPMGQVVAPQSDAGGARA</sequence>
<accession>A0A918BVJ1</accession>
<gene>
    <name evidence="2" type="ORF">GCM10010280_48170</name>
</gene>
<proteinExistence type="predicted"/>
<protein>
    <submittedName>
        <fullName evidence="2">Polyketide cyclase</fullName>
    </submittedName>
</protein>
<dbReference type="Proteomes" id="UP000656732">
    <property type="component" value="Unassembled WGS sequence"/>
</dbReference>
<dbReference type="InterPro" id="IPR019587">
    <property type="entry name" value="Polyketide_cyclase/dehydratase"/>
</dbReference>
<dbReference type="EMBL" id="BMTU01000010">
    <property type="protein sequence ID" value="GGQ94916.1"/>
    <property type="molecule type" value="Genomic_DNA"/>
</dbReference>
<feature type="region of interest" description="Disordered" evidence="1">
    <location>
        <begin position="148"/>
        <end position="168"/>
    </location>
</feature>
<reference evidence="2" key="1">
    <citation type="journal article" date="2014" name="Int. J. Syst. Evol. Microbiol.">
        <title>Complete genome sequence of Corynebacterium casei LMG S-19264T (=DSM 44701T), isolated from a smear-ripened cheese.</title>
        <authorList>
            <consortium name="US DOE Joint Genome Institute (JGI-PGF)"/>
            <person name="Walter F."/>
            <person name="Albersmeier A."/>
            <person name="Kalinowski J."/>
            <person name="Ruckert C."/>
        </authorList>
    </citation>
    <scope>NUCLEOTIDE SEQUENCE</scope>
    <source>
        <strain evidence="2">JCM 4403</strain>
    </source>
</reference>
<evidence type="ECO:0000313" key="2">
    <source>
        <dbReference type="EMBL" id="GGQ94916.1"/>
    </source>
</evidence>
<evidence type="ECO:0000313" key="3">
    <source>
        <dbReference type="Proteomes" id="UP000656732"/>
    </source>
</evidence>
<reference evidence="2" key="2">
    <citation type="submission" date="2020-09" db="EMBL/GenBank/DDBJ databases">
        <authorList>
            <person name="Sun Q."/>
            <person name="Ohkuma M."/>
        </authorList>
    </citation>
    <scope>NUCLEOTIDE SEQUENCE</scope>
    <source>
        <strain evidence="2">JCM 4403</strain>
    </source>
</reference>
<dbReference type="AlphaFoldDB" id="A0A918BVJ1"/>
<comment type="caution">
    <text evidence="2">The sequence shown here is derived from an EMBL/GenBank/DDBJ whole genome shotgun (WGS) entry which is preliminary data.</text>
</comment>
<organism evidence="2 3">
    <name type="scientific">Streptomyces pilosus</name>
    <dbReference type="NCBI Taxonomy" id="28893"/>
    <lineage>
        <taxon>Bacteria</taxon>
        <taxon>Bacillati</taxon>
        <taxon>Actinomycetota</taxon>
        <taxon>Actinomycetes</taxon>
        <taxon>Kitasatosporales</taxon>
        <taxon>Streptomycetaceae</taxon>
        <taxon>Streptomyces</taxon>
    </lineage>
</organism>
<dbReference type="SUPFAM" id="SSF55961">
    <property type="entry name" value="Bet v1-like"/>
    <property type="match status" value="1"/>
</dbReference>
<dbReference type="InterPro" id="IPR023393">
    <property type="entry name" value="START-like_dom_sf"/>
</dbReference>
<dbReference type="Pfam" id="PF10604">
    <property type="entry name" value="Polyketide_cyc2"/>
    <property type="match status" value="1"/>
</dbReference>
<dbReference type="CDD" id="cd07812">
    <property type="entry name" value="SRPBCC"/>
    <property type="match status" value="1"/>
</dbReference>
<dbReference type="RefSeq" id="WP_189560078.1">
    <property type="nucleotide sequence ID" value="NZ_BMTE01000003.1"/>
</dbReference>
<dbReference type="Gene3D" id="3.30.530.20">
    <property type="match status" value="1"/>
</dbReference>
<name>A0A918BVJ1_9ACTN</name>